<name>A0A9N8ES51_9STRA</name>
<organism evidence="4 5">
    <name type="scientific">Seminavis robusta</name>
    <dbReference type="NCBI Taxonomy" id="568900"/>
    <lineage>
        <taxon>Eukaryota</taxon>
        <taxon>Sar</taxon>
        <taxon>Stramenopiles</taxon>
        <taxon>Ochrophyta</taxon>
        <taxon>Bacillariophyta</taxon>
        <taxon>Bacillariophyceae</taxon>
        <taxon>Bacillariophycidae</taxon>
        <taxon>Naviculales</taxon>
        <taxon>Naviculaceae</taxon>
        <taxon>Seminavis</taxon>
    </lineage>
</organism>
<dbReference type="OrthoDB" id="341421at2759"/>
<gene>
    <name evidence="4" type="ORF">SEMRO_1496_G277480.1</name>
</gene>
<dbReference type="EMBL" id="CAICTM010001494">
    <property type="protein sequence ID" value="CAB9524114.1"/>
    <property type="molecule type" value="Genomic_DNA"/>
</dbReference>
<comment type="caution">
    <text evidence="4">The sequence shown here is derived from an EMBL/GenBank/DDBJ whole genome shotgun (WGS) entry which is preliminary data.</text>
</comment>
<dbReference type="Proteomes" id="UP001153069">
    <property type="component" value="Unassembled WGS sequence"/>
</dbReference>
<keyword evidence="2" id="KW-0812">Transmembrane</keyword>
<dbReference type="GO" id="GO:0016279">
    <property type="term" value="F:protein-lysine N-methyltransferase activity"/>
    <property type="evidence" value="ECO:0007669"/>
    <property type="project" value="TreeGrafter"/>
</dbReference>
<proteinExistence type="predicted"/>
<reference evidence="4" key="1">
    <citation type="submission" date="2020-06" db="EMBL/GenBank/DDBJ databases">
        <authorList>
            <consortium name="Plant Systems Biology data submission"/>
        </authorList>
    </citation>
    <scope>NUCLEOTIDE SEQUENCE</scope>
    <source>
        <strain evidence="4">D6</strain>
    </source>
</reference>
<evidence type="ECO:0000313" key="5">
    <source>
        <dbReference type="Proteomes" id="UP001153069"/>
    </source>
</evidence>
<keyword evidence="5" id="KW-1185">Reference proteome</keyword>
<evidence type="ECO:0000313" key="4">
    <source>
        <dbReference type="EMBL" id="CAB9524114.1"/>
    </source>
</evidence>
<dbReference type="InterPro" id="IPR046341">
    <property type="entry name" value="SET_dom_sf"/>
</dbReference>
<dbReference type="AlphaFoldDB" id="A0A9N8ES51"/>
<dbReference type="Pfam" id="PF00856">
    <property type="entry name" value="SET"/>
    <property type="match status" value="1"/>
</dbReference>
<keyword evidence="2" id="KW-0472">Membrane</keyword>
<dbReference type="Gene3D" id="3.90.1410.10">
    <property type="entry name" value="set domain protein methyltransferase, domain 1"/>
    <property type="match status" value="1"/>
</dbReference>
<accession>A0A9N8ES51</accession>
<protein>
    <recommendedName>
        <fullName evidence="3">SET domain-containing protein</fullName>
    </recommendedName>
</protein>
<feature type="compositionally biased region" description="Basic and acidic residues" evidence="1">
    <location>
        <begin position="14"/>
        <end position="24"/>
    </location>
</feature>
<dbReference type="SUPFAM" id="SSF82199">
    <property type="entry name" value="SET domain"/>
    <property type="match status" value="1"/>
</dbReference>
<dbReference type="InterPro" id="IPR050600">
    <property type="entry name" value="SETD3_SETD6_MTase"/>
</dbReference>
<feature type="compositionally biased region" description="Basic residues" evidence="1">
    <location>
        <begin position="1"/>
        <end position="13"/>
    </location>
</feature>
<feature type="region of interest" description="Disordered" evidence="1">
    <location>
        <begin position="1"/>
        <end position="34"/>
    </location>
</feature>
<keyword evidence="2" id="KW-1133">Transmembrane helix</keyword>
<feature type="transmembrane region" description="Helical" evidence="2">
    <location>
        <begin position="39"/>
        <end position="57"/>
    </location>
</feature>
<dbReference type="CDD" id="cd10527">
    <property type="entry name" value="SET_LSMT"/>
    <property type="match status" value="1"/>
</dbReference>
<evidence type="ECO:0000256" key="2">
    <source>
        <dbReference type="SAM" id="Phobius"/>
    </source>
</evidence>
<dbReference type="PROSITE" id="PS50280">
    <property type="entry name" value="SET"/>
    <property type="match status" value="1"/>
</dbReference>
<dbReference type="InterPro" id="IPR001214">
    <property type="entry name" value="SET_dom"/>
</dbReference>
<evidence type="ECO:0000256" key="1">
    <source>
        <dbReference type="SAM" id="MobiDB-lite"/>
    </source>
</evidence>
<sequence length="484" mass="54670">MKKGRRGSRKQEKKSRDVEDEPPKPRTKGGSAGVSRDQVLAAATVVGIAYLALPLIFGGNEMGKPLRLDNTPKFDTDNFAKSNALTVEERLLEEWYTGGGVTIEVGKEGHRGLVATRDIQHGQVITSVRYPDLEQELNREYPTLRTRVEKFLNTAKREMHGQTTLTTAKVMSLLKLLMEESKGEDSFLSSFIESLPKNLTDIAWYWSDTERLCVVPRPDSESLHHDLNVYHRVMEQVKSNFEPLQEIYSKEKVEWAYLMLKTRGFSQFFLPLLHLANHNALKAVPAFLIPSSGMAAYVATQNIKAGDPVYTSYGTMTPVVTAEQYGFVESEEDATYFEVPSIHEEILQSERTKDEPLCTQEPVRFFGDITTQRVGTKFKSAGHSTFFKAFMPDERSYACIRVLLQTERDTDVARYISEKLAVDLEKYRSMASAPHCQSAEGNMPLIRKANQVTAKLMEGALKVAEDGRDWKIAYPDIPSYIMNN</sequence>
<evidence type="ECO:0000259" key="3">
    <source>
        <dbReference type="PROSITE" id="PS50280"/>
    </source>
</evidence>
<dbReference type="PANTHER" id="PTHR13271">
    <property type="entry name" value="UNCHARACTERIZED PUTATIVE METHYLTRANSFERASE"/>
    <property type="match status" value="1"/>
</dbReference>
<feature type="domain" description="SET" evidence="3">
    <location>
        <begin position="101"/>
        <end position="314"/>
    </location>
</feature>